<gene>
    <name evidence="1" type="ORF">BTE48_01170</name>
</gene>
<dbReference type="Proteomes" id="UP000191418">
    <property type="component" value="Unassembled WGS sequence"/>
</dbReference>
<dbReference type="OrthoDB" id="6199331at2"/>
<evidence type="ECO:0000313" key="1">
    <source>
        <dbReference type="EMBL" id="OPX57070.1"/>
    </source>
</evidence>
<dbReference type="STRING" id="64969.SAMN02745127_02069"/>
<organism evidence="1 2">
    <name type="scientific">Oceanospirillum multiglobuliferum</name>
    <dbReference type="NCBI Taxonomy" id="64969"/>
    <lineage>
        <taxon>Bacteria</taxon>
        <taxon>Pseudomonadati</taxon>
        <taxon>Pseudomonadota</taxon>
        <taxon>Gammaproteobacteria</taxon>
        <taxon>Oceanospirillales</taxon>
        <taxon>Oceanospirillaceae</taxon>
        <taxon>Oceanospirillum</taxon>
    </lineage>
</organism>
<dbReference type="Pfam" id="PF23840">
    <property type="entry name" value="Phage_tail_terminator"/>
    <property type="match status" value="1"/>
</dbReference>
<dbReference type="RefSeq" id="WP_078745651.1">
    <property type="nucleotide sequence ID" value="NZ_FUXG01000013.1"/>
</dbReference>
<keyword evidence="2" id="KW-1185">Reference proteome</keyword>
<dbReference type="InterPro" id="IPR056912">
    <property type="entry name" value="Phage_JBD30_tail_term-like"/>
</dbReference>
<protein>
    <submittedName>
        <fullName evidence="1">Uncharacterized protein</fullName>
    </submittedName>
</protein>
<accession>A0A1T4QYY4</accession>
<comment type="caution">
    <text evidence="1">The sequence shown here is derived from an EMBL/GenBank/DDBJ whole genome shotgun (WGS) entry which is preliminary data.</text>
</comment>
<reference evidence="1 2" key="1">
    <citation type="submission" date="2017-01" db="EMBL/GenBank/DDBJ databases">
        <title>Genome Sequencing of a Marine Spirillum, Oceanospirillum multiglobuliferum ATCC 33336, from Japan.</title>
        <authorList>
            <person name="Carney J.G."/>
            <person name="Trachtenberg A.M."/>
            <person name="Rheaume B.A."/>
            <person name="Linnane J.D."/>
            <person name="Pitts N.L."/>
            <person name="Mykles D.L."/>
            <person name="Maclea K.S."/>
        </authorList>
    </citation>
    <scope>NUCLEOTIDE SEQUENCE [LARGE SCALE GENOMIC DNA]</scope>
    <source>
        <strain evidence="1 2">ATCC 33336</strain>
    </source>
</reference>
<dbReference type="AlphaFoldDB" id="A0A1T4QYY4"/>
<name>A0A1T4QYY4_9GAMM</name>
<evidence type="ECO:0000313" key="2">
    <source>
        <dbReference type="Proteomes" id="UP000191418"/>
    </source>
</evidence>
<dbReference type="EMBL" id="MTSM01000001">
    <property type="protein sequence ID" value="OPX57070.1"/>
    <property type="molecule type" value="Genomic_DNA"/>
</dbReference>
<proteinExistence type="predicted"/>
<sequence>MLLMETEARLEAIADSLLDNVGSAVSLATAMERPPVNGVSCFVVPVAEQPEKNQRVSGPAVQKVLVTVGVVFAIRTLNDPDGERGSQKLETARDAVRQALFGWQAEGTTAPYLLSTSGLIRMENNVIWWMDRYQTQIQRRAAA</sequence>